<gene>
    <name evidence="1" type="ORF">AMTR_s00130p00100080</name>
</gene>
<reference evidence="2" key="1">
    <citation type="journal article" date="2013" name="Science">
        <title>The Amborella genome and the evolution of flowering plants.</title>
        <authorList>
            <consortium name="Amborella Genome Project"/>
        </authorList>
    </citation>
    <scope>NUCLEOTIDE SEQUENCE [LARGE SCALE GENOMIC DNA]</scope>
</reference>
<protein>
    <submittedName>
        <fullName evidence="1">Uncharacterized protein</fullName>
    </submittedName>
</protein>
<dbReference type="Proteomes" id="UP000017836">
    <property type="component" value="Unassembled WGS sequence"/>
</dbReference>
<dbReference type="HOGENOM" id="CLU_1995718_0_0_1"/>
<dbReference type="AlphaFoldDB" id="W1NSA5"/>
<evidence type="ECO:0000313" key="1">
    <source>
        <dbReference type="EMBL" id="ERM97669.1"/>
    </source>
</evidence>
<keyword evidence="2" id="KW-1185">Reference proteome</keyword>
<proteinExistence type="predicted"/>
<accession>W1NSA5</accession>
<name>W1NSA5_AMBTC</name>
<organism evidence="1 2">
    <name type="scientific">Amborella trichopoda</name>
    <dbReference type="NCBI Taxonomy" id="13333"/>
    <lineage>
        <taxon>Eukaryota</taxon>
        <taxon>Viridiplantae</taxon>
        <taxon>Streptophyta</taxon>
        <taxon>Embryophyta</taxon>
        <taxon>Tracheophyta</taxon>
        <taxon>Spermatophyta</taxon>
        <taxon>Magnoliopsida</taxon>
        <taxon>Amborellales</taxon>
        <taxon>Amborellaceae</taxon>
        <taxon>Amborella</taxon>
    </lineage>
</organism>
<dbReference type="EMBL" id="KI395898">
    <property type="protein sequence ID" value="ERM97669.1"/>
    <property type="molecule type" value="Genomic_DNA"/>
</dbReference>
<dbReference type="Gramene" id="ERM97669">
    <property type="protein sequence ID" value="ERM97669"/>
    <property type="gene ID" value="AMTR_s00130p00100080"/>
</dbReference>
<sequence>MEDRRATLQLSIGRGMIEWTFSPETPYPFNLMSCQKGMGLITNPIQYKSKCLILSHSTCPDRKSLYSSPSIRSSDSYSRPLLSWPEHLLPSPNKSQTLVSKVFRLSPFNAFARKPHIFRLKKPLS</sequence>
<evidence type="ECO:0000313" key="2">
    <source>
        <dbReference type="Proteomes" id="UP000017836"/>
    </source>
</evidence>